<dbReference type="AlphaFoldDB" id="A0A538TR09"/>
<dbReference type="EMBL" id="VBOZ01000010">
    <property type="protein sequence ID" value="TMQ66066.1"/>
    <property type="molecule type" value="Genomic_DNA"/>
</dbReference>
<dbReference type="GO" id="GO:0005886">
    <property type="term" value="C:plasma membrane"/>
    <property type="evidence" value="ECO:0007669"/>
    <property type="project" value="UniProtKB-SubCell"/>
</dbReference>
<organism evidence="10 11">
    <name type="scientific">Eiseniibacteriota bacterium</name>
    <dbReference type="NCBI Taxonomy" id="2212470"/>
    <lineage>
        <taxon>Bacteria</taxon>
        <taxon>Candidatus Eiseniibacteriota</taxon>
    </lineage>
</organism>
<gene>
    <name evidence="10" type="primary">gspH</name>
    <name evidence="10" type="ORF">E6K79_04190</name>
</gene>
<evidence type="ECO:0000256" key="7">
    <source>
        <dbReference type="ARBA" id="ARBA00023136"/>
    </source>
</evidence>
<dbReference type="Pfam" id="PF07963">
    <property type="entry name" value="N_methyl"/>
    <property type="match status" value="1"/>
</dbReference>
<feature type="domain" description="General secretion pathway GspH" evidence="9">
    <location>
        <begin position="44"/>
        <end position="132"/>
    </location>
</feature>
<dbReference type="GO" id="GO:0015627">
    <property type="term" value="C:type II protein secretion system complex"/>
    <property type="evidence" value="ECO:0007669"/>
    <property type="project" value="InterPro"/>
</dbReference>
<dbReference type="Gene3D" id="3.30.700.10">
    <property type="entry name" value="Glycoprotein, Type 4 Pilin"/>
    <property type="match status" value="1"/>
</dbReference>
<dbReference type="InterPro" id="IPR022346">
    <property type="entry name" value="T2SS_GspH"/>
</dbReference>
<keyword evidence="5 8" id="KW-0812">Transmembrane</keyword>
<dbReference type="NCBIfam" id="TIGR02532">
    <property type="entry name" value="IV_pilin_GFxxxE"/>
    <property type="match status" value="1"/>
</dbReference>
<keyword evidence="6 8" id="KW-1133">Transmembrane helix</keyword>
<feature type="transmembrane region" description="Helical" evidence="8">
    <location>
        <begin position="12"/>
        <end position="33"/>
    </location>
</feature>
<dbReference type="InterPro" id="IPR045584">
    <property type="entry name" value="Pilin-like"/>
</dbReference>
<keyword evidence="4" id="KW-0997">Cell inner membrane</keyword>
<evidence type="ECO:0000256" key="4">
    <source>
        <dbReference type="ARBA" id="ARBA00022519"/>
    </source>
</evidence>
<reference evidence="10 11" key="1">
    <citation type="journal article" date="2019" name="Nat. Microbiol.">
        <title>Mediterranean grassland soil C-N compound turnover is dependent on rainfall and depth, and is mediated by genomically divergent microorganisms.</title>
        <authorList>
            <person name="Diamond S."/>
            <person name="Andeer P.F."/>
            <person name="Li Z."/>
            <person name="Crits-Christoph A."/>
            <person name="Burstein D."/>
            <person name="Anantharaman K."/>
            <person name="Lane K.R."/>
            <person name="Thomas B.C."/>
            <person name="Pan C."/>
            <person name="Northen T.R."/>
            <person name="Banfield J.F."/>
        </authorList>
    </citation>
    <scope>NUCLEOTIDE SEQUENCE [LARGE SCALE GENOMIC DNA]</scope>
    <source>
        <strain evidence="10">WS_9</strain>
    </source>
</reference>
<name>A0A538TR09_UNCEI</name>
<evidence type="ECO:0000313" key="10">
    <source>
        <dbReference type="EMBL" id="TMQ66066.1"/>
    </source>
</evidence>
<comment type="caution">
    <text evidence="10">The sequence shown here is derived from an EMBL/GenBank/DDBJ whole genome shotgun (WGS) entry which is preliminary data.</text>
</comment>
<keyword evidence="7 8" id="KW-0472">Membrane</keyword>
<dbReference type="SUPFAM" id="SSF54523">
    <property type="entry name" value="Pili subunits"/>
    <property type="match status" value="1"/>
</dbReference>
<evidence type="ECO:0000313" key="11">
    <source>
        <dbReference type="Proteomes" id="UP000317691"/>
    </source>
</evidence>
<proteinExistence type="predicted"/>
<evidence type="ECO:0000256" key="6">
    <source>
        <dbReference type="ARBA" id="ARBA00022989"/>
    </source>
</evidence>
<accession>A0A538TR09</accession>
<keyword evidence="3" id="KW-0488">Methylation</keyword>
<sequence>MSERNSRGFSLVELVVVVTIMGIMFAIGVPSYLTYRRSQELRGAASNIASQIRLARATAIMTGRTQRFHLYKSFNGYDYHVHDDTGPIKSGWTLPNGITYAWGSALVSVDLDKDGRASAPLDIELVREDGQRDTLFVQKSGMVFMR</sequence>
<keyword evidence="2" id="KW-1003">Cell membrane</keyword>
<dbReference type="PROSITE" id="PS00409">
    <property type="entry name" value="PROKAR_NTER_METHYL"/>
    <property type="match status" value="1"/>
</dbReference>
<evidence type="ECO:0000256" key="1">
    <source>
        <dbReference type="ARBA" id="ARBA00004377"/>
    </source>
</evidence>
<dbReference type="Proteomes" id="UP000317691">
    <property type="component" value="Unassembled WGS sequence"/>
</dbReference>
<comment type="subcellular location">
    <subcellularLocation>
        <location evidence="1">Cell inner membrane</location>
        <topology evidence="1">Single-pass membrane protein</topology>
    </subcellularLocation>
</comment>
<evidence type="ECO:0000256" key="5">
    <source>
        <dbReference type="ARBA" id="ARBA00022692"/>
    </source>
</evidence>
<evidence type="ECO:0000256" key="2">
    <source>
        <dbReference type="ARBA" id="ARBA00022475"/>
    </source>
</evidence>
<dbReference type="GO" id="GO:0015628">
    <property type="term" value="P:protein secretion by the type II secretion system"/>
    <property type="evidence" value="ECO:0007669"/>
    <property type="project" value="InterPro"/>
</dbReference>
<protein>
    <submittedName>
        <fullName evidence="10">Type II secretion system protein GspH</fullName>
    </submittedName>
</protein>
<dbReference type="Pfam" id="PF12019">
    <property type="entry name" value="GspH"/>
    <property type="match status" value="1"/>
</dbReference>
<evidence type="ECO:0000256" key="3">
    <source>
        <dbReference type="ARBA" id="ARBA00022481"/>
    </source>
</evidence>
<dbReference type="InterPro" id="IPR012902">
    <property type="entry name" value="N_methyl_site"/>
</dbReference>
<evidence type="ECO:0000256" key="8">
    <source>
        <dbReference type="SAM" id="Phobius"/>
    </source>
</evidence>
<evidence type="ECO:0000259" key="9">
    <source>
        <dbReference type="Pfam" id="PF12019"/>
    </source>
</evidence>